<reference evidence="3" key="2">
    <citation type="journal article" date="2023" name="Science">
        <title>Genomic signatures of disease resistance in endangered staghorn corals.</title>
        <authorList>
            <person name="Vollmer S.V."/>
            <person name="Selwyn J.D."/>
            <person name="Despard B.A."/>
            <person name="Roesel C.L."/>
        </authorList>
    </citation>
    <scope>NUCLEOTIDE SEQUENCE</scope>
    <source>
        <strain evidence="3">K2</strain>
    </source>
</reference>
<dbReference type="SMART" id="SM00316">
    <property type="entry name" value="S1"/>
    <property type="match status" value="1"/>
</dbReference>
<name>A0AAD9VFS5_ACRCE</name>
<keyword evidence="1" id="KW-0802">TPR repeat</keyword>
<dbReference type="SUPFAM" id="SSF50249">
    <property type="entry name" value="Nucleic acid-binding proteins"/>
    <property type="match status" value="1"/>
</dbReference>
<dbReference type="InterPro" id="IPR011990">
    <property type="entry name" value="TPR-like_helical_dom_sf"/>
</dbReference>
<dbReference type="Proteomes" id="UP001249851">
    <property type="component" value="Unassembled WGS sequence"/>
</dbReference>
<organism evidence="3 4">
    <name type="scientific">Acropora cervicornis</name>
    <name type="common">Staghorn coral</name>
    <dbReference type="NCBI Taxonomy" id="6130"/>
    <lineage>
        <taxon>Eukaryota</taxon>
        <taxon>Metazoa</taxon>
        <taxon>Cnidaria</taxon>
        <taxon>Anthozoa</taxon>
        <taxon>Hexacorallia</taxon>
        <taxon>Scleractinia</taxon>
        <taxon>Astrocoeniina</taxon>
        <taxon>Acroporidae</taxon>
        <taxon>Acropora</taxon>
    </lineage>
</organism>
<accession>A0AAD9VFS5</accession>
<evidence type="ECO:0000259" key="2">
    <source>
        <dbReference type="PROSITE" id="PS50126"/>
    </source>
</evidence>
<feature type="repeat" description="TPR" evidence="1">
    <location>
        <begin position="385"/>
        <end position="418"/>
    </location>
</feature>
<dbReference type="InterPro" id="IPR019734">
    <property type="entry name" value="TPR_rpt"/>
</dbReference>
<evidence type="ECO:0000313" key="3">
    <source>
        <dbReference type="EMBL" id="KAK2572285.1"/>
    </source>
</evidence>
<feature type="repeat" description="TPR" evidence="1">
    <location>
        <begin position="351"/>
        <end position="384"/>
    </location>
</feature>
<proteinExistence type="predicted"/>
<dbReference type="Pfam" id="PF13432">
    <property type="entry name" value="TPR_16"/>
    <property type="match status" value="1"/>
</dbReference>
<dbReference type="SUPFAM" id="SSF48452">
    <property type="entry name" value="TPR-like"/>
    <property type="match status" value="1"/>
</dbReference>
<dbReference type="EMBL" id="JARQWQ010000004">
    <property type="protein sequence ID" value="KAK2572285.1"/>
    <property type="molecule type" value="Genomic_DNA"/>
</dbReference>
<evidence type="ECO:0000256" key="1">
    <source>
        <dbReference type="PROSITE-ProRule" id="PRU00339"/>
    </source>
</evidence>
<dbReference type="PROSITE" id="PS50005">
    <property type="entry name" value="TPR"/>
    <property type="match status" value="2"/>
</dbReference>
<reference evidence="3" key="1">
    <citation type="journal article" date="2023" name="G3 (Bethesda)">
        <title>Whole genome assembly and annotation of the endangered Caribbean coral Acropora cervicornis.</title>
        <authorList>
            <person name="Selwyn J.D."/>
            <person name="Vollmer S.V."/>
        </authorList>
    </citation>
    <scope>NUCLEOTIDE SEQUENCE</scope>
    <source>
        <strain evidence="3">K2</strain>
    </source>
</reference>
<dbReference type="AlphaFoldDB" id="A0AAD9VFS5"/>
<dbReference type="Gene3D" id="2.40.50.140">
    <property type="entry name" value="Nucleic acid-binding proteins"/>
    <property type="match status" value="1"/>
</dbReference>
<dbReference type="GO" id="GO:0003676">
    <property type="term" value="F:nucleic acid binding"/>
    <property type="evidence" value="ECO:0007669"/>
    <property type="project" value="InterPro"/>
</dbReference>
<keyword evidence="4" id="KW-1185">Reference proteome</keyword>
<sequence>MNLREKKTIDRFVRSVSFHGPSLITLTKAEQGDSKESPMNFLHSTSTDEGNIAADYFRSKLQAVCPGIVEGMDKPSDNHRDLLNSSFSHGSFEGSVNEKGNEDFNKKIKRFIASKADLLFSMEGKRKLQKGVNYGRHPNQEVLDLYADTPPLETLMELPLHVRRTQLFKCLKEGDIIIGKVSCKRPFGIIVTLAMLEYGCNRDFTDLDIQALCKSSELHSSPEYKDQTDAFVIGDVLRAVVIDVNVEENRILISLRHSRLPKAHEHLHLGIIEEPDTVLVRLQSNPEGLTYDEHLSKHKGFNNPRNIETLTELLGIDTSAPCSLLRCFQRIDCPEGDYAEPLRKQQSAKWSMETTAKGVEHFKAGNFDAALKYFEHALQIDGENVEALVARGALFANQDKLTAAIKDFRDALAICPSHKNANKYLTATLVENGIQQERDGLLSEAVKSFNSALAMDRNQQTAKDRLEKIQLQINLKKEVGAFFLGTLPKEFSRGIP</sequence>
<dbReference type="PANTHER" id="PTHR23184:SF9">
    <property type="entry name" value="TETRATRICOPEPTIDE REPEAT PROTEIN 14"/>
    <property type="match status" value="1"/>
</dbReference>
<dbReference type="PROSITE" id="PS50126">
    <property type="entry name" value="S1"/>
    <property type="match status" value="1"/>
</dbReference>
<dbReference type="PANTHER" id="PTHR23184">
    <property type="entry name" value="TETRATRICOPEPTIDE REPEAT PROTEIN 14"/>
    <property type="match status" value="1"/>
</dbReference>
<feature type="domain" description="S1 motif" evidence="2">
    <location>
        <begin position="174"/>
        <end position="256"/>
    </location>
</feature>
<gene>
    <name evidence="3" type="ORF">P5673_002507</name>
</gene>
<dbReference type="InterPro" id="IPR039190">
    <property type="entry name" value="TTC14"/>
</dbReference>
<protein>
    <submittedName>
        <fullName evidence="3">Tetratricopeptide repeat protein 14</fullName>
    </submittedName>
</protein>
<dbReference type="Gene3D" id="1.25.40.10">
    <property type="entry name" value="Tetratricopeptide repeat domain"/>
    <property type="match status" value="1"/>
</dbReference>
<dbReference type="SMART" id="SM00028">
    <property type="entry name" value="TPR"/>
    <property type="match status" value="3"/>
</dbReference>
<dbReference type="InterPro" id="IPR003029">
    <property type="entry name" value="S1_domain"/>
</dbReference>
<evidence type="ECO:0000313" key="4">
    <source>
        <dbReference type="Proteomes" id="UP001249851"/>
    </source>
</evidence>
<comment type="caution">
    <text evidence="3">The sequence shown here is derived from an EMBL/GenBank/DDBJ whole genome shotgun (WGS) entry which is preliminary data.</text>
</comment>
<dbReference type="InterPro" id="IPR012340">
    <property type="entry name" value="NA-bd_OB-fold"/>
</dbReference>